<keyword evidence="2" id="KW-1185">Reference proteome</keyword>
<gene>
    <name evidence="1" type="ORF">HYG79_16845</name>
</gene>
<dbReference type="EMBL" id="CP058595">
    <property type="protein sequence ID" value="QLG46950.1"/>
    <property type="molecule type" value="Genomic_DNA"/>
</dbReference>
<reference evidence="1 2" key="1">
    <citation type="journal article" date="2006" name="Int. J. Syst. Evol. Microbiol.">
        <title>Costertonia aggregata gen. nov., sp. nov., a mesophilic marine bacterium of the family Flavobacteriaceae, isolated from a mature biofilm.</title>
        <authorList>
            <person name="Kwon K.K."/>
            <person name="Lee Y.K."/>
            <person name="Lee H.K."/>
        </authorList>
    </citation>
    <scope>NUCLEOTIDE SEQUENCE [LARGE SCALE GENOMIC DNA]</scope>
    <source>
        <strain evidence="1 2">KCCM 42265</strain>
    </source>
</reference>
<sequence>MKVQKYTIMERFEPDIMYSASKRKEMKESRLTEVKKIVSILDTIKISKTKKEKLLRDLIQSPFSERLRRTIADLEFEDANENP</sequence>
<evidence type="ECO:0000313" key="2">
    <source>
        <dbReference type="Proteomes" id="UP000509302"/>
    </source>
</evidence>
<accession>A0A7H9AU27</accession>
<proteinExistence type="predicted"/>
<name>A0A7H9AU27_9FLAO</name>
<evidence type="ECO:0000313" key="1">
    <source>
        <dbReference type="EMBL" id="QLG46950.1"/>
    </source>
</evidence>
<dbReference type="Proteomes" id="UP000509302">
    <property type="component" value="Chromosome"/>
</dbReference>
<organism evidence="1 2">
    <name type="scientific">Costertonia aggregata</name>
    <dbReference type="NCBI Taxonomy" id="343403"/>
    <lineage>
        <taxon>Bacteria</taxon>
        <taxon>Pseudomonadati</taxon>
        <taxon>Bacteroidota</taxon>
        <taxon>Flavobacteriia</taxon>
        <taxon>Flavobacteriales</taxon>
        <taxon>Flavobacteriaceae</taxon>
        <taxon>Costertonia</taxon>
    </lineage>
</organism>
<dbReference type="AlphaFoldDB" id="A0A7H9AU27"/>
<protein>
    <submittedName>
        <fullName evidence="1">Uncharacterized protein</fullName>
    </submittedName>
</protein>
<dbReference type="KEGG" id="cagg:HYG79_16845"/>
<dbReference type="RefSeq" id="WP_179243228.1">
    <property type="nucleotide sequence ID" value="NZ_CP058595.1"/>
</dbReference>